<dbReference type="AlphaFoldDB" id="A0AAE3JUJ8"/>
<dbReference type="Proteomes" id="UP001199915">
    <property type="component" value="Unassembled WGS sequence"/>
</dbReference>
<dbReference type="EMBL" id="JAKNFS010000032">
    <property type="protein sequence ID" value="MCG4767149.1"/>
    <property type="molecule type" value="Genomic_DNA"/>
</dbReference>
<comment type="caution">
    <text evidence="1">The sequence shown here is derived from an EMBL/GenBank/DDBJ whole genome shotgun (WGS) entry which is preliminary data.</text>
</comment>
<organism evidence="1 2">
    <name type="scientific">Fusicatenibacter saccharivorans</name>
    <dbReference type="NCBI Taxonomy" id="1150298"/>
    <lineage>
        <taxon>Bacteria</taxon>
        <taxon>Bacillati</taxon>
        <taxon>Bacillota</taxon>
        <taxon>Clostridia</taxon>
        <taxon>Lachnospirales</taxon>
        <taxon>Lachnospiraceae</taxon>
        <taxon>Fusicatenibacter</taxon>
    </lineage>
</organism>
<dbReference type="RefSeq" id="WP_118640193.1">
    <property type="nucleotide sequence ID" value="NZ_JAAITR010000007.1"/>
</dbReference>
<evidence type="ECO:0000313" key="2">
    <source>
        <dbReference type="Proteomes" id="UP001199915"/>
    </source>
</evidence>
<proteinExistence type="predicted"/>
<reference evidence="1" key="1">
    <citation type="submission" date="2022-01" db="EMBL/GenBank/DDBJ databases">
        <title>Collection of gut derived symbiotic bacterial strains cultured from healthy donors.</title>
        <authorList>
            <person name="Lin H."/>
            <person name="Kohout C."/>
            <person name="Waligurski E."/>
            <person name="Pamer E.G."/>
        </authorList>
    </citation>
    <scope>NUCLEOTIDE SEQUENCE</scope>
    <source>
        <strain evidence="1">DFI.5.49</strain>
    </source>
</reference>
<dbReference type="GeneID" id="79855328"/>
<name>A0AAE3JUJ8_9FIRM</name>
<gene>
    <name evidence="1" type="ORF">L0N21_16810</name>
</gene>
<protein>
    <submittedName>
        <fullName evidence="1">Uncharacterized protein</fullName>
    </submittedName>
</protein>
<accession>A0AAE3JUJ8</accession>
<sequence length="99" mass="11487">MDYQKNTEHIGSSDIGILILSGFERGKGFQLKKLFFGEDGTYSAYIVNGQTHIPDHYELICEFNTWMRIYDDDHFVRKFSADAIRVYRSGDRGCIIQLI</sequence>
<evidence type="ECO:0000313" key="1">
    <source>
        <dbReference type="EMBL" id="MCG4767149.1"/>
    </source>
</evidence>